<keyword evidence="7 14" id="KW-0418">Kinase</keyword>
<keyword evidence="4" id="KW-0808">Transferase</keyword>
<evidence type="ECO:0000256" key="12">
    <source>
        <dbReference type="SAM" id="Phobius"/>
    </source>
</evidence>
<evidence type="ECO:0000256" key="9">
    <source>
        <dbReference type="ARBA" id="ARBA00022989"/>
    </source>
</evidence>
<evidence type="ECO:0000256" key="4">
    <source>
        <dbReference type="ARBA" id="ARBA00022679"/>
    </source>
</evidence>
<evidence type="ECO:0000313" key="14">
    <source>
        <dbReference type="EMBL" id="MBD0378607.1"/>
    </source>
</evidence>
<dbReference type="InterPro" id="IPR036890">
    <property type="entry name" value="HATPase_C_sf"/>
</dbReference>
<dbReference type="InterPro" id="IPR050640">
    <property type="entry name" value="Bact_2-comp_sensor_kinase"/>
</dbReference>
<protein>
    <submittedName>
        <fullName evidence="14">Histidine kinase</fullName>
    </submittedName>
</protein>
<dbReference type="Gene3D" id="3.30.565.10">
    <property type="entry name" value="Histidine kinase-like ATPase, C-terminal domain"/>
    <property type="match status" value="1"/>
</dbReference>
<keyword evidence="6" id="KW-0547">Nucleotide-binding</keyword>
<feature type="transmembrane region" description="Helical" evidence="12">
    <location>
        <begin position="279"/>
        <end position="303"/>
    </location>
</feature>
<dbReference type="PANTHER" id="PTHR34220">
    <property type="entry name" value="SENSOR HISTIDINE KINASE YPDA"/>
    <property type="match status" value="1"/>
</dbReference>
<dbReference type="GO" id="GO:0000155">
    <property type="term" value="F:phosphorelay sensor kinase activity"/>
    <property type="evidence" value="ECO:0007669"/>
    <property type="project" value="InterPro"/>
</dbReference>
<keyword evidence="5 12" id="KW-0812">Transmembrane</keyword>
<keyword evidence="3" id="KW-0597">Phosphoprotein</keyword>
<dbReference type="Gene3D" id="3.30.450.20">
    <property type="entry name" value="PAS domain"/>
    <property type="match status" value="1"/>
</dbReference>
<comment type="caution">
    <text evidence="14">The sequence shown here is derived from an EMBL/GenBank/DDBJ whole genome shotgun (WGS) entry which is preliminary data.</text>
</comment>
<accession>A0A926KJU5</accession>
<dbReference type="SUPFAM" id="SSF55874">
    <property type="entry name" value="ATPase domain of HSP90 chaperone/DNA topoisomerase II/histidine kinase"/>
    <property type="match status" value="1"/>
</dbReference>
<evidence type="ECO:0000256" key="11">
    <source>
        <dbReference type="ARBA" id="ARBA00023136"/>
    </source>
</evidence>
<dbReference type="InterPro" id="IPR010559">
    <property type="entry name" value="Sig_transdc_His_kin_internal"/>
</dbReference>
<sequence length="594" mass="68685">MKFKRIRMKILVAMLLTTGIPITILAGIILYQVSQTILGDAEQAQSRIAQEMKSRIEDYNQDLYDTAYRVYYNFDLLESLRRNADYQPDNSRNYDALRDMRDLFWGMYYNSKLKDILGIYLINSKGEPAGSFFSYVPVTYSGLDPNYLHGLLDTVEQNGGQGPLLEYRRQSFYDQPIYQYILPLHYRGEQVGLLVIDVPGTSLQQLIEKYNTYYKGQVVLANASDRIVYHTDLQQISGEMDMKNVAPHSMLVTTNLDKNGWKLFYVYMVNPSLLLFRNMAIAVIVLAVVLMIGFSLTLSFGITKPIILLHRNMARIQLGDFTARTEVKSQDEIGFLGNQFNRMAEQIEHLIDHDLKLQLVNKEVQIKALQAQISPHFLHNTLQTMSNIAMIQNAPDVKIICQCLSNMYRYNMNIEEEWVLLKDEIRHIRNYLYIINKRYPELLRIHIRVDETLQRMQVPKLFLQPIIENAIDHGLIPSRKSKKLLKVFVRQEHNGQKLRIYVVDNGAGMTDAVRNRLEAKLEGHEWTAKRKQEANQSIGLHNVQSRIRLLCGKEYGMRLLSRAQKGTMVVIELPVNSEAANARGEISDENINRR</sequence>
<feature type="domain" description="HAMP" evidence="13">
    <location>
        <begin position="300"/>
        <end position="352"/>
    </location>
</feature>
<evidence type="ECO:0000256" key="2">
    <source>
        <dbReference type="ARBA" id="ARBA00022475"/>
    </source>
</evidence>
<gene>
    <name evidence="14" type="ORF">ICC18_00540</name>
</gene>
<dbReference type="AlphaFoldDB" id="A0A926KJU5"/>
<dbReference type="RefSeq" id="WP_188172435.1">
    <property type="nucleotide sequence ID" value="NZ_JACVVD010000001.1"/>
</dbReference>
<proteinExistence type="predicted"/>
<dbReference type="EMBL" id="JACVVD010000001">
    <property type="protein sequence ID" value="MBD0378607.1"/>
    <property type="molecule type" value="Genomic_DNA"/>
</dbReference>
<keyword evidence="9 12" id="KW-1133">Transmembrane helix</keyword>
<dbReference type="Pfam" id="PF00672">
    <property type="entry name" value="HAMP"/>
    <property type="match status" value="1"/>
</dbReference>
<dbReference type="InterPro" id="IPR003594">
    <property type="entry name" value="HATPase_dom"/>
</dbReference>
<reference evidence="14" key="1">
    <citation type="submission" date="2020-09" db="EMBL/GenBank/DDBJ databases">
        <title>Draft Genome Sequence of Paenibacillus sp. WST5.</title>
        <authorList>
            <person name="Bao Z."/>
        </authorList>
    </citation>
    <scope>NUCLEOTIDE SEQUENCE</scope>
    <source>
        <strain evidence="14">WST5</strain>
    </source>
</reference>
<evidence type="ECO:0000256" key="6">
    <source>
        <dbReference type="ARBA" id="ARBA00022741"/>
    </source>
</evidence>
<dbReference type="CDD" id="cd06225">
    <property type="entry name" value="HAMP"/>
    <property type="match status" value="1"/>
</dbReference>
<name>A0A926KJU5_9BACL</name>
<organism evidence="14 15">
    <name type="scientific">Paenibacillus sedimenti</name>
    <dbReference type="NCBI Taxonomy" id="2770274"/>
    <lineage>
        <taxon>Bacteria</taxon>
        <taxon>Bacillati</taxon>
        <taxon>Bacillota</taxon>
        <taxon>Bacilli</taxon>
        <taxon>Bacillales</taxon>
        <taxon>Paenibacillaceae</taxon>
        <taxon>Paenibacillus</taxon>
    </lineage>
</organism>
<evidence type="ECO:0000256" key="1">
    <source>
        <dbReference type="ARBA" id="ARBA00004651"/>
    </source>
</evidence>
<dbReference type="SMART" id="SM00304">
    <property type="entry name" value="HAMP"/>
    <property type="match status" value="1"/>
</dbReference>
<evidence type="ECO:0000259" key="13">
    <source>
        <dbReference type="PROSITE" id="PS50885"/>
    </source>
</evidence>
<dbReference type="PROSITE" id="PS50885">
    <property type="entry name" value="HAMP"/>
    <property type="match status" value="1"/>
</dbReference>
<keyword evidence="10" id="KW-0902">Two-component regulatory system</keyword>
<comment type="subcellular location">
    <subcellularLocation>
        <location evidence="1">Cell membrane</location>
        <topology evidence="1">Multi-pass membrane protein</topology>
    </subcellularLocation>
</comment>
<evidence type="ECO:0000256" key="8">
    <source>
        <dbReference type="ARBA" id="ARBA00022840"/>
    </source>
</evidence>
<keyword evidence="15" id="KW-1185">Reference proteome</keyword>
<dbReference type="PANTHER" id="PTHR34220:SF11">
    <property type="entry name" value="SENSOR PROTEIN KINASE HPTS"/>
    <property type="match status" value="1"/>
</dbReference>
<dbReference type="Gene3D" id="6.10.340.10">
    <property type="match status" value="1"/>
</dbReference>
<keyword evidence="8" id="KW-0067">ATP-binding</keyword>
<keyword evidence="11 12" id="KW-0472">Membrane</keyword>
<evidence type="ECO:0000256" key="7">
    <source>
        <dbReference type="ARBA" id="ARBA00022777"/>
    </source>
</evidence>
<dbReference type="Pfam" id="PF02518">
    <property type="entry name" value="HATPase_c"/>
    <property type="match status" value="1"/>
</dbReference>
<evidence type="ECO:0000256" key="3">
    <source>
        <dbReference type="ARBA" id="ARBA00022553"/>
    </source>
</evidence>
<dbReference type="SUPFAM" id="SSF158472">
    <property type="entry name" value="HAMP domain-like"/>
    <property type="match status" value="1"/>
</dbReference>
<dbReference type="Pfam" id="PF06580">
    <property type="entry name" value="His_kinase"/>
    <property type="match status" value="1"/>
</dbReference>
<dbReference type="GO" id="GO:0005886">
    <property type="term" value="C:plasma membrane"/>
    <property type="evidence" value="ECO:0007669"/>
    <property type="project" value="UniProtKB-SubCell"/>
</dbReference>
<dbReference type="Proteomes" id="UP000650466">
    <property type="component" value="Unassembled WGS sequence"/>
</dbReference>
<evidence type="ECO:0000256" key="10">
    <source>
        <dbReference type="ARBA" id="ARBA00023012"/>
    </source>
</evidence>
<keyword evidence="2" id="KW-1003">Cell membrane</keyword>
<evidence type="ECO:0000313" key="15">
    <source>
        <dbReference type="Proteomes" id="UP000650466"/>
    </source>
</evidence>
<dbReference type="InterPro" id="IPR003660">
    <property type="entry name" value="HAMP_dom"/>
</dbReference>
<evidence type="ECO:0000256" key="5">
    <source>
        <dbReference type="ARBA" id="ARBA00022692"/>
    </source>
</evidence>
<dbReference type="GO" id="GO:0005524">
    <property type="term" value="F:ATP binding"/>
    <property type="evidence" value="ECO:0007669"/>
    <property type="project" value="UniProtKB-KW"/>
</dbReference>